<evidence type="ECO:0000313" key="2">
    <source>
        <dbReference type="EMBL" id="QIB40533.1"/>
    </source>
</evidence>
<dbReference type="GO" id="GO:0016853">
    <property type="term" value="F:isomerase activity"/>
    <property type="evidence" value="ECO:0007669"/>
    <property type="project" value="UniProtKB-KW"/>
</dbReference>
<dbReference type="InterPro" id="IPR036237">
    <property type="entry name" value="Xyl_isomerase-like_sf"/>
</dbReference>
<evidence type="ECO:0000259" key="1">
    <source>
        <dbReference type="Pfam" id="PF01261"/>
    </source>
</evidence>
<proteinExistence type="predicted"/>
<dbReference type="Gene3D" id="3.20.20.150">
    <property type="entry name" value="Divalent-metal-dependent TIM barrel enzymes"/>
    <property type="match status" value="1"/>
</dbReference>
<dbReference type="InterPro" id="IPR050312">
    <property type="entry name" value="IolE/XylAMocC-like"/>
</dbReference>
<reference evidence="2 3" key="1">
    <citation type="submission" date="2020-02" db="EMBL/GenBank/DDBJ databases">
        <title>Plant-Promoting Endophytic Bacterium Rhizobium oryzihabitans sp. nov., Isolated from the Root of Rice.</title>
        <authorList>
            <person name="zhao J."/>
            <person name="Zhang G."/>
        </authorList>
    </citation>
    <scope>NUCLEOTIDE SEQUENCE [LARGE SCALE GENOMIC DNA]</scope>
    <source>
        <strain evidence="2 3">M15</strain>
    </source>
</reference>
<gene>
    <name evidence="2" type="ORF">G3A56_22015</name>
</gene>
<dbReference type="PANTHER" id="PTHR12110:SF41">
    <property type="entry name" value="INOSOSE DEHYDRATASE"/>
    <property type="match status" value="1"/>
</dbReference>
<dbReference type="SUPFAM" id="SSF51658">
    <property type="entry name" value="Xylose isomerase-like"/>
    <property type="match status" value="1"/>
</dbReference>
<dbReference type="EMBL" id="CP048635">
    <property type="protein sequence ID" value="QIB40533.1"/>
    <property type="molecule type" value="Genomic_DNA"/>
</dbReference>
<evidence type="ECO:0000313" key="3">
    <source>
        <dbReference type="Proteomes" id="UP000464865"/>
    </source>
</evidence>
<accession>A0A7L5BNZ2</accession>
<protein>
    <submittedName>
        <fullName evidence="2">Sugar phosphate isomerase/epimerase</fullName>
    </submittedName>
</protein>
<dbReference type="AlphaFoldDB" id="A0A7L5BNZ2"/>
<dbReference type="KEGG" id="roy:G3A56_22015"/>
<dbReference type="Pfam" id="PF01261">
    <property type="entry name" value="AP_endonuc_2"/>
    <property type="match status" value="1"/>
</dbReference>
<keyword evidence="2" id="KW-0413">Isomerase</keyword>
<dbReference type="InterPro" id="IPR013022">
    <property type="entry name" value="Xyl_isomerase-like_TIM-brl"/>
</dbReference>
<sequence>MSAFDYCFSTLGCSELSLHETADLAQRHGIAHVELRTLSGTVDLIPALTVEFATPSRFAAFLAERGLKVAALNTSIRLFGSTDLSAVEPFIDWAEAADISYLRIFDGGKQVGLDEMTLAARLLDDWRALRQSRGLNVDLMIETHDALADFEQLLAFVARVPAARILWDTHHTWAKGSDLKTLWQHIAQNVVHLHVKDSTTDSDGRRRYVLPGHGDFPMADLLSILQSDERQIPLSLEWERHWHPELPPLDDALKAARGWWRQGAF</sequence>
<keyword evidence="3" id="KW-1185">Reference proteome</keyword>
<name>A0A7L5BNZ2_9HYPH</name>
<organism evidence="2 3">
    <name type="scientific">Rhizobium oryzihabitans</name>
    <dbReference type="NCBI Taxonomy" id="2267833"/>
    <lineage>
        <taxon>Bacteria</taxon>
        <taxon>Pseudomonadati</taxon>
        <taxon>Pseudomonadota</taxon>
        <taxon>Alphaproteobacteria</taxon>
        <taxon>Hyphomicrobiales</taxon>
        <taxon>Rhizobiaceae</taxon>
        <taxon>Rhizobium/Agrobacterium group</taxon>
        <taxon>Rhizobium</taxon>
    </lineage>
</organism>
<feature type="domain" description="Xylose isomerase-like TIM barrel" evidence="1">
    <location>
        <begin position="23"/>
        <end position="261"/>
    </location>
</feature>
<dbReference type="RefSeq" id="WP_082185169.1">
    <property type="nucleotide sequence ID" value="NZ_CP048635.1"/>
</dbReference>
<dbReference type="PANTHER" id="PTHR12110">
    <property type="entry name" value="HYDROXYPYRUVATE ISOMERASE"/>
    <property type="match status" value="1"/>
</dbReference>
<dbReference type="Proteomes" id="UP000464865">
    <property type="component" value="Chromosome M15-12"/>
</dbReference>